<dbReference type="Proteomes" id="UP001596513">
    <property type="component" value="Unassembled WGS sequence"/>
</dbReference>
<evidence type="ECO:0000313" key="2">
    <source>
        <dbReference type="EMBL" id="MFC7669612.1"/>
    </source>
</evidence>
<accession>A0ABW2U9X2</accession>
<dbReference type="RefSeq" id="WP_380205104.1">
    <property type="nucleotide sequence ID" value="NZ_JBHTEK010000001.1"/>
</dbReference>
<gene>
    <name evidence="2" type="ORF">ACFQT0_21265</name>
</gene>
<evidence type="ECO:0000313" key="3">
    <source>
        <dbReference type="Proteomes" id="UP001596513"/>
    </source>
</evidence>
<protein>
    <submittedName>
        <fullName evidence="2">Uncharacterized protein</fullName>
    </submittedName>
</protein>
<keyword evidence="3" id="KW-1185">Reference proteome</keyword>
<comment type="caution">
    <text evidence="2">The sequence shown here is derived from an EMBL/GenBank/DDBJ whole genome shotgun (WGS) entry which is preliminary data.</text>
</comment>
<proteinExistence type="predicted"/>
<dbReference type="EMBL" id="JBHTEK010000001">
    <property type="protein sequence ID" value="MFC7669612.1"/>
    <property type="molecule type" value="Genomic_DNA"/>
</dbReference>
<evidence type="ECO:0000256" key="1">
    <source>
        <dbReference type="SAM" id="MobiDB-lite"/>
    </source>
</evidence>
<name>A0ABW2U9X2_9BACT</name>
<reference evidence="3" key="1">
    <citation type="journal article" date="2019" name="Int. J. Syst. Evol. Microbiol.">
        <title>The Global Catalogue of Microorganisms (GCM) 10K type strain sequencing project: providing services to taxonomists for standard genome sequencing and annotation.</title>
        <authorList>
            <consortium name="The Broad Institute Genomics Platform"/>
            <consortium name="The Broad Institute Genome Sequencing Center for Infectious Disease"/>
            <person name="Wu L."/>
            <person name="Ma J."/>
        </authorList>
    </citation>
    <scope>NUCLEOTIDE SEQUENCE [LARGE SCALE GENOMIC DNA]</scope>
    <source>
        <strain evidence="3">JCM 19635</strain>
    </source>
</reference>
<feature type="region of interest" description="Disordered" evidence="1">
    <location>
        <begin position="64"/>
        <end position="102"/>
    </location>
</feature>
<sequence length="111" mass="11744">MIDKLLGELHCKLAIMHVSRAESHSEAAGRRAVYEVRRSGLAALPEEETAHLVCNADAATGILQGADEPGGRRAGSHCPPAQRAGQLIAPQRDGRGHQKSTIPVLVLPALN</sequence>
<organism evidence="2 3">
    <name type="scientific">Hymenobacter humi</name>
    <dbReference type="NCBI Taxonomy" id="1411620"/>
    <lineage>
        <taxon>Bacteria</taxon>
        <taxon>Pseudomonadati</taxon>
        <taxon>Bacteroidota</taxon>
        <taxon>Cytophagia</taxon>
        <taxon>Cytophagales</taxon>
        <taxon>Hymenobacteraceae</taxon>
        <taxon>Hymenobacter</taxon>
    </lineage>
</organism>